<reference evidence="4 5" key="1">
    <citation type="submission" date="2021-05" db="EMBL/GenBank/DDBJ databases">
        <title>Mycobacterium acidophilum sp. nov., an extremely acid-tolerant member of the genus Mycobacterium.</title>
        <authorList>
            <person name="Xia J."/>
        </authorList>
    </citation>
    <scope>NUCLEOTIDE SEQUENCE [LARGE SCALE GENOMIC DNA]</scope>
    <source>
        <strain evidence="4 5">M1</strain>
    </source>
</reference>
<evidence type="ECO:0000313" key="5">
    <source>
        <dbReference type="Proteomes" id="UP001519535"/>
    </source>
</evidence>
<dbReference type="Pfam" id="PF26580">
    <property type="entry name" value="Mtb12_C"/>
    <property type="match status" value="1"/>
</dbReference>
<comment type="similarity">
    <text evidence="2">Belongs to the MTB12 family.</text>
</comment>
<dbReference type="EMBL" id="JAHCLR010000016">
    <property type="protein sequence ID" value="MBS9533956.1"/>
    <property type="molecule type" value="Genomic_DNA"/>
</dbReference>
<evidence type="ECO:0000313" key="4">
    <source>
        <dbReference type="EMBL" id="MBS9533956.1"/>
    </source>
</evidence>
<evidence type="ECO:0000256" key="2">
    <source>
        <dbReference type="ARBA" id="ARBA00093774"/>
    </source>
</evidence>
<dbReference type="Proteomes" id="UP001519535">
    <property type="component" value="Unassembled WGS sequence"/>
</dbReference>
<protein>
    <recommendedName>
        <fullName evidence="3">Low molecular weight antigen MTB12-like C-terminal domain-containing protein</fullName>
    </recommendedName>
</protein>
<name>A0ABS5RI31_9MYCO</name>
<feature type="domain" description="Low molecular weight antigen MTB12-like C-terminal" evidence="3">
    <location>
        <begin position="46"/>
        <end position="148"/>
    </location>
</feature>
<gene>
    <name evidence="4" type="ORF">KIH27_10210</name>
</gene>
<dbReference type="InterPro" id="IPR058644">
    <property type="entry name" value="Mtb12-like_C"/>
</dbReference>
<sequence length="179" mass="18933">MADDGAVRSGAAAVLVVLIGLIVPVGATAPARADCGDPGQPACTGPVPTADRVEAALTKLIDPSIPYQDKADVVENGFTPDEGQQLDDELGQLGADGKLPFTFTVTDIEPAPDNLAGATVAVTGPKSPYPRRWPIVLVDRGGDWLITHNPNVDSEADTMEKLAECHHPGFPVWKRYYCF</sequence>
<accession>A0ABS5RI31</accession>
<organism evidence="4 5">
    <name type="scientific">Mycolicibacter acidiphilus</name>
    <dbReference type="NCBI Taxonomy" id="2835306"/>
    <lineage>
        <taxon>Bacteria</taxon>
        <taxon>Bacillati</taxon>
        <taxon>Actinomycetota</taxon>
        <taxon>Actinomycetes</taxon>
        <taxon>Mycobacteriales</taxon>
        <taxon>Mycobacteriaceae</taxon>
        <taxon>Mycolicibacter</taxon>
    </lineage>
</organism>
<proteinExistence type="inferred from homology"/>
<evidence type="ECO:0000259" key="3">
    <source>
        <dbReference type="Pfam" id="PF26580"/>
    </source>
</evidence>
<evidence type="ECO:0000256" key="1">
    <source>
        <dbReference type="ARBA" id="ARBA00022729"/>
    </source>
</evidence>
<comment type="caution">
    <text evidence="4">The sequence shown here is derived from an EMBL/GenBank/DDBJ whole genome shotgun (WGS) entry which is preliminary data.</text>
</comment>
<keyword evidence="1" id="KW-0732">Signal</keyword>
<keyword evidence="5" id="KW-1185">Reference proteome</keyword>
<dbReference type="RefSeq" id="WP_214092837.1">
    <property type="nucleotide sequence ID" value="NZ_JAHCLR010000016.1"/>
</dbReference>